<comment type="caution">
    <text evidence="1">The sequence shown here is derived from an EMBL/GenBank/DDBJ whole genome shotgun (WGS) entry which is preliminary data.</text>
</comment>
<dbReference type="PATRIC" id="fig|1352936.5.peg.6588"/>
<sequence>MRQHVDLAVVGDGILGRSIALAVAERDSDRTVLLVGRAGPGASRAAGAMLGAVAEVTTDSLRTETARARVELARIASHRWAD</sequence>
<evidence type="ECO:0000313" key="2">
    <source>
        <dbReference type="Proteomes" id="UP000017984"/>
    </source>
</evidence>
<name>V6JWP9_STRRC</name>
<dbReference type="RefSeq" id="WP_023551021.1">
    <property type="nucleotide sequence ID" value="NZ_CM002285.1"/>
</dbReference>
<dbReference type="Proteomes" id="UP000017984">
    <property type="component" value="Chromosome"/>
</dbReference>
<dbReference type="EMBL" id="AWQX01000269">
    <property type="protein sequence ID" value="EST24232.1"/>
    <property type="molecule type" value="Genomic_DNA"/>
</dbReference>
<proteinExistence type="predicted"/>
<dbReference type="OrthoDB" id="9799943at2"/>
<gene>
    <name evidence="1" type="ORF">M878_31620</name>
</gene>
<protein>
    <recommendedName>
        <fullName evidence="3">FAD dependent oxidoreductase domain-containing protein</fullName>
    </recommendedName>
</protein>
<accession>V6JWP9</accession>
<reference evidence="1 2" key="1">
    <citation type="journal article" date="2014" name="Genome Announc.">
        <title>Draft Genome Sequence of Streptomyces roseochromogenes subsp. oscitans DS 12.976, Producer of the Aminocoumarin Antibiotic Clorobiocin.</title>
        <authorList>
            <person name="Ruckert C."/>
            <person name="Kalinowski J."/>
            <person name="Heide L."/>
            <person name="Apel A.K."/>
        </authorList>
    </citation>
    <scope>NUCLEOTIDE SEQUENCE [LARGE SCALE GENOMIC DNA]</scope>
    <source>
        <strain evidence="1 2">DS 12.976</strain>
    </source>
</reference>
<dbReference type="InterPro" id="IPR036188">
    <property type="entry name" value="FAD/NAD-bd_sf"/>
</dbReference>
<evidence type="ECO:0008006" key="3">
    <source>
        <dbReference type="Google" id="ProtNLM"/>
    </source>
</evidence>
<dbReference type="STRING" id="1352936.M878_31620"/>
<keyword evidence="2" id="KW-1185">Reference proteome</keyword>
<dbReference type="Gene3D" id="3.50.50.60">
    <property type="entry name" value="FAD/NAD(P)-binding domain"/>
    <property type="match status" value="1"/>
</dbReference>
<dbReference type="HOGENOM" id="CLU_2556929_0_0_11"/>
<dbReference type="SUPFAM" id="SSF51905">
    <property type="entry name" value="FAD/NAD(P)-binding domain"/>
    <property type="match status" value="1"/>
</dbReference>
<evidence type="ECO:0000313" key="1">
    <source>
        <dbReference type="EMBL" id="EST24232.1"/>
    </source>
</evidence>
<organism evidence="1 2">
    <name type="scientific">Streptomyces roseochromogenus subsp. oscitans DS 12.976</name>
    <dbReference type="NCBI Taxonomy" id="1352936"/>
    <lineage>
        <taxon>Bacteria</taxon>
        <taxon>Bacillati</taxon>
        <taxon>Actinomycetota</taxon>
        <taxon>Actinomycetes</taxon>
        <taxon>Kitasatosporales</taxon>
        <taxon>Streptomycetaceae</taxon>
        <taxon>Streptomyces</taxon>
    </lineage>
</organism>
<dbReference type="AlphaFoldDB" id="V6JWP9"/>